<name>A0ABU4V9Y8_9PSEU</name>
<keyword evidence="3" id="KW-0479">Metal-binding</keyword>
<evidence type="ECO:0000259" key="5">
    <source>
        <dbReference type="PROSITE" id="PS51471"/>
    </source>
</evidence>
<dbReference type="InterPro" id="IPR044861">
    <property type="entry name" value="IPNS-like_FE2OG_OXY"/>
</dbReference>
<gene>
    <name evidence="6" type="ORF">SK854_41335</name>
</gene>
<accession>A0ABU4V9Y8</accession>
<dbReference type="Gene3D" id="2.60.120.330">
    <property type="entry name" value="B-lactam Antibiotic, Isopenicillin N Synthase, Chain"/>
    <property type="match status" value="1"/>
</dbReference>
<dbReference type="PANTHER" id="PTHR47990">
    <property type="entry name" value="2-OXOGLUTARATE (2OG) AND FE(II)-DEPENDENT OXYGENASE SUPERFAMILY PROTEIN-RELATED"/>
    <property type="match status" value="1"/>
</dbReference>
<keyword evidence="7" id="KW-1185">Reference proteome</keyword>
<dbReference type="RefSeq" id="WP_319980601.1">
    <property type="nucleotide sequence ID" value="NZ_JAXAVU010000016.1"/>
</dbReference>
<dbReference type="InterPro" id="IPR050231">
    <property type="entry name" value="Iron_ascorbate_oxido_reductase"/>
</dbReference>
<dbReference type="EMBL" id="JAXAVU010000016">
    <property type="protein sequence ID" value="MDX8148618.1"/>
    <property type="molecule type" value="Genomic_DNA"/>
</dbReference>
<reference evidence="6 7" key="1">
    <citation type="submission" date="2023-11" db="EMBL/GenBank/DDBJ databases">
        <title>Lentzea sokolovensis, sp. nov., Lentzea kristufkii, sp. nov., and Lentzea miocenensis, sp. nov., rare actinobacteria from Sokolov Coal Basin, Miocene lacustrine sediment, Czech Republic.</title>
        <authorList>
            <person name="Lara A."/>
            <person name="Kotroba L."/>
            <person name="Nouioui I."/>
            <person name="Neumann-Schaal M."/>
            <person name="Mast Y."/>
            <person name="Chronakova A."/>
        </authorList>
    </citation>
    <scope>NUCLEOTIDE SEQUENCE [LARGE SCALE GENOMIC DNA]</scope>
    <source>
        <strain evidence="6 7">BCCO 10_0061</strain>
    </source>
</reference>
<feature type="region of interest" description="Disordered" evidence="4">
    <location>
        <begin position="68"/>
        <end position="94"/>
    </location>
</feature>
<evidence type="ECO:0000256" key="1">
    <source>
        <dbReference type="ARBA" id="ARBA00004792"/>
    </source>
</evidence>
<comment type="caution">
    <text evidence="6">The sequence shown here is derived from an EMBL/GenBank/DDBJ whole genome shotgun (WGS) entry which is preliminary data.</text>
</comment>
<dbReference type="InterPro" id="IPR027443">
    <property type="entry name" value="IPNS-like_sf"/>
</dbReference>
<keyword evidence="3" id="KW-0560">Oxidoreductase</keyword>
<evidence type="ECO:0000256" key="2">
    <source>
        <dbReference type="ARBA" id="ARBA00023194"/>
    </source>
</evidence>
<dbReference type="Pfam" id="PF03171">
    <property type="entry name" value="2OG-FeII_Oxy"/>
    <property type="match status" value="1"/>
</dbReference>
<dbReference type="InterPro" id="IPR026992">
    <property type="entry name" value="DIOX_N"/>
</dbReference>
<dbReference type="Proteomes" id="UP001285352">
    <property type="component" value="Unassembled WGS sequence"/>
</dbReference>
<protein>
    <submittedName>
        <fullName evidence="6">2-oxoglutarate and iron-dependent oxygenase domain-containing protein</fullName>
    </submittedName>
</protein>
<reference evidence="6 7" key="2">
    <citation type="submission" date="2023-11" db="EMBL/GenBank/DDBJ databases">
        <authorList>
            <person name="Lara A.C."/>
            <person name="Chronakova A."/>
        </authorList>
    </citation>
    <scope>NUCLEOTIDE SEQUENCE [LARGE SCALE GENOMIC DNA]</scope>
    <source>
        <strain evidence="6 7">BCCO 10_0061</strain>
    </source>
</reference>
<keyword evidence="2" id="KW-0045">Antibiotic biosynthesis</keyword>
<evidence type="ECO:0000313" key="7">
    <source>
        <dbReference type="Proteomes" id="UP001285352"/>
    </source>
</evidence>
<proteinExistence type="inferred from homology"/>
<evidence type="ECO:0000256" key="4">
    <source>
        <dbReference type="SAM" id="MobiDB-lite"/>
    </source>
</evidence>
<evidence type="ECO:0000256" key="3">
    <source>
        <dbReference type="RuleBase" id="RU003682"/>
    </source>
</evidence>
<comment type="similarity">
    <text evidence="3">Belongs to the iron/ascorbate-dependent oxidoreductase family.</text>
</comment>
<feature type="domain" description="Fe2OG dioxygenase" evidence="5">
    <location>
        <begin position="166"/>
        <end position="276"/>
    </location>
</feature>
<evidence type="ECO:0000313" key="6">
    <source>
        <dbReference type="EMBL" id="MDX8148618.1"/>
    </source>
</evidence>
<dbReference type="PROSITE" id="PS51471">
    <property type="entry name" value="FE2OG_OXY"/>
    <property type="match status" value="1"/>
</dbReference>
<comment type="pathway">
    <text evidence="1">Antibiotic biosynthesis.</text>
</comment>
<dbReference type="InterPro" id="IPR005123">
    <property type="entry name" value="Oxoglu/Fe-dep_dioxygenase_dom"/>
</dbReference>
<dbReference type="Pfam" id="PF14226">
    <property type="entry name" value="DIOX_N"/>
    <property type="match status" value="1"/>
</dbReference>
<dbReference type="SUPFAM" id="SSF51197">
    <property type="entry name" value="Clavaminate synthase-like"/>
    <property type="match status" value="1"/>
</dbReference>
<sequence>MGVPLVDLSGWFDGTRRAEVAGRVDAALRESGFLLITGHGVPDDLRARTRALTREFFALPTPGKQPYAVRTGGRGWLPPDEQATGRADGAMAPPDLKETLAFGSDDPAGGDPFFFRPNVFPTQVPGLQAAVTEYVRRMRALSDELLTIFAVALGEPETLFTRHTGNASYTLNVNHYPPLRQVGPAGPGQFRIGEHTDFGTVTILDRQHGVGGLQVRTLDGVWENAPFDPAAFTVNIGDLMARWTSDRWRSTPHRVLPPDASAPDEDLVSLIFFYNTDHDARIVSLDGRYPEVVGGEYLRAKLQAISIGQRTVRGDR</sequence>
<organism evidence="6 7">
    <name type="scientific">Lentzea sokolovensis</name>
    <dbReference type="NCBI Taxonomy" id="3095429"/>
    <lineage>
        <taxon>Bacteria</taxon>
        <taxon>Bacillati</taxon>
        <taxon>Actinomycetota</taxon>
        <taxon>Actinomycetes</taxon>
        <taxon>Pseudonocardiales</taxon>
        <taxon>Pseudonocardiaceae</taxon>
        <taxon>Lentzea</taxon>
    </lineage>
</organism>
<keyword evidence="3" id="KW-0408">Iron</keyword>